<comment type="subunit">
    <text evidence="8">Forms a stable energy-coupling factor (ECF) transporter complex composed of 2 membrane-embedded substrate-binding proteins (S component), 2 ATP-binding proteins (A component) and 2 transmembrane proteins (T component).</text>
</comment>
<dbReference type="Proteomes" id="UP000289166">
    <property type="component" value="Unassembled WGS sequence"/>
</dbReference>
<evidence type="ECO:0000256" key="7">
    <source>
        <dbReference type="ARBA" id="ARBA00023136"/>
    </source>
</evidence>
<dbReference type="NCBIfam" id="TIGR04521">
    <property type="entry name" value="ECF_ATPase_2"/>
    <property type="match status" value="1"/>
</dbReference>
<dbReference type="FunFam" id="3.40.50.300:FF:000224">
    <property type="entry name" value="Energy-coupling factor transporter ATP-binding protein EcfA"/>
    <property type="match status" value="1"/>
</dbReference>
<dbReference type="NCBIfam" id="NF010158">
    <property type="entry name" value="PRK13637.1"/>
    <property type="match status" value="1"/>
</dbReference>
<dbReference type="InterPro" id="IPR015856">
    <property type="entry name" value="ABC_transpr_CbiO/EcfA_su"/>
</dbReference>
<dbReference type="AlphaFoldDB" id="A0A4Q0I5P6"/>
<proteinExistence type="inferred from homology"/>
<dbReference type="GO" id="GO:0042626">
    <property type="term" value="F:ATPase-coupled transmembrane transporter activity"/>
    <property type="evidence" value="ECO:0007669"/>
    <property type="project" value="TreeGrafter"/>
</dbReference>
<dbReference type="OrthoDB" id="9784332at2"/>
<protein>
    <recommendedName>
        <fullName evidence="8">Energy-coupling factor transporter ATP-binding protein EcfA2</fullName>
        <ecNumber evidence="8">7.-.-.-</ecNumber>
    </recommendedName>
</protein>
<name>A0A4Q0I5P6_9FIRM</name>
<keyword evidence="5 8" id="KW-0067">ATP-binding</keyword>
<dbReference type="SUPFAM" id="SSF52540">
    <property type="entry name" value="P-loop containing nucleoside triphosphate hydrolases"/>
    <property type="match status" value="1"/>
</dbReference>
<evidence type="ECO:0000256" key="6">
    <source>
        <dbReference type="ARBA" id="ARBA00022967"/>
    </source>
</evidence>
<dbReference type="EMBL" id="RLII01000021">
    <property type="protein sequence ID" value="RXE58262.1"/>
    <property type="molecule type" value="Genomic_DNA"/>
</dbReference>
<sequence>MSIKVSNLTYTYMKGTPFEKIALDNINLSIETGEFVGIIGHTGSGKSTLVQHFNGLLKPTSGSVYINGEELAGKKASKLKSQVGIVFQYPEHQLFEETVYKDIAFGLIKRGEETDEIDRKVRKTVSMMGLSEDILSKSPFELSGGQKRRVAMAGILALEPSTLVLDEPAAGLDPAGRDEIFELISSLHKNNKMTVILVSHSMEDVAKFVQRVVVMNKGRIEMCGSVRSVFNKIDELERIGLAAPQITYLMKRLKKKIPELNDNILTVAEAKAELEKYIRKE</sequence>
<evidence type="ECO:0000256" key="8">
    <source>
        <dbReference type="RuleBase" id="RU365104"/>
    </source>
</evidence>
<dbReference type="InterPro" id="IPR050095">
    <property type="entry name" value="ECF_ABC_transporter_ATP-bd"/>
</dbReference>
<dbReference type="GO" id="GO:0043190">
    <property type="term" value="C:ATP-binding cassette (ABC) transporter complex"/>
    <property type="evidence" value="ECO:0007669"/>
    <property type="project" value="TreeGrafter"/>
</dbReference>
<dbReference type="Gene3D" id="3.40.50.300">
    <property type="entry name" value="P-loop containing nucleotide triphosphate hydrolases"/>
    <property type="match status" value="1"/>
</dbReference>
<organism evidence="10 11">
    <name type="scientific">Acetivibrio mesophilus</name>
    <dbReference type="NCBI Taxonomy" id="2487273"/>
    <lineage>
        <taxon>Bacteria</taxon>
        <taxon>Bacillati</taxon>
        <taxon>Bacillota</taxon>
        <taxon>Clostridia</taxon>
        <taxon>Eubacteriales</taxon>
        <taxon>Oscillospiraceae</taxon>
        <taxon>Acetivibrio</taxon>
    </lineage>
</organism>
<gene>
    <name evidence="10" type="ORF">EFD62_13240</name>
</gene>
<keyword evidence="4 8" id="KW-0547">Nucleotide-binding</keyword>
<dbReference type="PANTHER" id="PTHR43553">
    <property type="entry name" value="HEAVY METAL TRANSPORTER"/>
    <property type="match status" value="1"/>
</dbReference>
<dbReference type="PROSITE" id="PS50893">
    <property type="entry name" value="ABC_TRANSPORTER_2"/>
    <property type="match status" value="1"/>
</dbReference>
<dbReference type="PROSITE" id="PS00211">
    <property type="entry name" value="ABC_TRANSPORTER_1"/>
    <property type="match status" value="1"/>
</dbReference>
<dbReference type="GO" id="GO:0005524">
    <property type="term" value="F:ATP binding"/>
    <property type="evidence" value="ECO:0007669"/>
    <property type="project" value="UniProtKB-UniRule"/>
</dbReference>
<feature type="domain" description="ABC transporter" evidence="9">
    <location>
        <begin position="3"/>
        <end position="242"/>
    </location>
</feature>
<keyword evidence="7 8" id="KW-0472">Membrane</keyword>
<comment type="similarity">
    <text evidence="8">Belongs to the ABC transporter superfamily. Energy-coupling factor EcfA family.</text>
</comment>
<keyword evidence="6" id="KW-1278">Translocase</keyword>
<evidence type="ECO:0000259" key="9">
    <source>
        <dbReference type="PROSITE" id="PS50893"/>
    </source>
</evidence>
<evidence type="ECO:0000313" key="10">
    <source>
        <dbReference type="EMBL" id="RXE58262.1"/>
    </source>
</evidence>
<dbReference type="RefSeq" id="WP_128706257.1">
    <property type="nucleotide sequence ID" value="NZ_RLII01000021.1"/>
</dbReference>
<evidence type="ECO:0000256" key="4">
    <source>
        <dbReference type="ARBA" id="ARBA00022741"/>
    </source>
</evidence>
<evidence type="ECO:0000256" key="3">
    <source>
        <dbReference type="ARBA" id="ARBA00022475"/>
    </source>
</evidence>
<dbReference type="CDD" id="cd03225">
    <property type="entry name" value="ABC_cobalt_CbiO_domain1"/>
    <property type="match status" value="1"/>
</dbReference>
<evidence type="ECO:0000256" key="1">
    <source>
        <dbReference type="ARBA" id="ARBA00004202"/>
    </source>
</evidence>
<dbReference type="EC" id="7.-.-.-" evidence="8"/>
<dbReference type="Pfam" id="PF00005">
    <property type="entry name" value="ABC_tran"/>
    <property type="match status" value="1"/>
</dbReference>
<keyword evidence="3 8" id="KW-1003">Cell membrane</keyword>
<dbReference type="PANTHER" id="PTHR43553:SF27">
    <property type="entry name" value="ENERGY-COUPLING FACTOR TRANSPORTER ATP-BINDING PROTEIN ECFA2"/>
    <property type="match status" value="1"/>
</dbReference>
<dbReference type="InterPro" id="IPR003439">
    <property type="entry name" value="ABC_transporter-like_ATP-bd"/>
</dbReference>
<evidence type="ECO:0000256" key="5">
    <source>
        <dbReference type="ARBA" id="ARBA00022840"/>
    </source>
</evidence>
<reference evidence="11" key="1">
    <citation type="submission" date="2018-11" db="EMBL/GenBank/DDBJ databases">
        <title>Genome sequencing of a novel mesophilic and cellulolytic organism within the genus Hungateiclostridium.</title>
        <authorList>
            <person name="Rettenmaier R."/>
            <person name="Liebl W."/>
            <person name="Zverlov V."/>
        </authorList>
    </citation>
    <scope>NUCLEOTIDE SEQUENCE [LARGE SCALE GENOMIC DNA]</scope>
    <source>
        <strain evidence="11">N2K1</strain>
    </source>
</reference>
<comment type="function">
    <text evidence="8">ATP-binding (A) component of a common energy-coupling factor (ECF) ABC-transporter complex.</text>
</comment>
<dbReference type="InterPro" id="IPR003593">
    <property type="entry name" value="AAA+_ATPase"/>
</dbReference>
<comment type="caution">
    <text evidence="10">The sequence shown here is derived from an EMBL/GenBank/DDBJ whole genome shotgun (WGS) entry which is preliminary data.</text>
</comment>
<keyword evidence="2 8" id="KW-0813">Transport</keyword>
<evidence type="ECO:0000313" key="11">
    <source>
        <dbReference type="Proteomes" id="UP000289166"/>
    </source>
</evidence>
<dbReference type="GO" id="GO:0016887">
    <property type="term" value="F:ATP hydrolysis activity"/>
    <property type="evidence" value="ECO:0007669"/>
    <property type="project" value="InterPro"/>
</dbReference>
<dbReference type="SMART" id="SM00382">
    <property type="entry name" value="AAA"/>
    <property type="match status" value="1"/>
</dbReference>
<dbReference type="InterPro" id="IPR027417">
    <property type="entry name" value="P-loop_NTPase"/>
</dbReference>
<accession>A0A4Q0I5P6</accession>
<evidence type="ECO:0000256" key="2">
    <source>
        <dbReference type="ARBA" id="ARBA00022448"/>
    </source>
</evidence>
<comment type="subcellular location">
    <subcellularLocation>
        <location evidence="1 8">Cell membrane</location>
        <topology evidence="1 8">Peripheral membrane protein</topology>
    </subcellularLocation>
</comment>
<dbReference type="InterPro" id="IPR017871">
    <property type="entry name" value="ABC_transporter-like_CS"/>
</dbReference>
<dbReference type="InterPro" id="IPR030946">
    <property type="entry name" value="EcfA2"/>
</dbReference>
<keyword evidence="11" id="KW-1185">Reference proteome</keyword>